<reference evidence="10" key="1">
    <citation type="submission" date="2025-08" db="UniProtKB">
        <authorList>
            <consortium name="RefSeq"/>
        </authorList>
    </citation>
    <scope>IDENTIFICATION</scope>
    <source>
        <tissue evidence="10">Leaves</tissue>
    </source>
</reference>
<evidence type="ECO:0000256" key="5">
    <source>
        <dbReference type="PROSITE-ProRule" id="PRU00047"/>
    </source>
</evidence>
<evidence type="ECO:0000313" key="10">
    <source>
        <dbReference type="RefSeq" id="XP_035551075.1"/>
    </source>
</evidence>
<dbReference type="Gene3D" id="3.10.10.10">
    <property type="entry name" value="HIV Type 1 Reverse Transcriptase, subunit A, domain 1"/>
    <property type="match status" value="1"/>
</dbReference>
<dbReference type="CDD" id="cd00303">
    <property type="entry name" value="retropepsin_like"/>
    <property type="match status" value="1"/>
</dbReference>
<evidence type="ECO:0000259" key="7">
    <source>
        <dbReference type="PROSITE" id="PS50158"/>
    </source>
</evidence>
<evidence type="ECO:0000259" key="8">
    <source>
        <dbReference type="PROSITE" id="PS50878"/>
    </source>
</evidence>
<dbReference type="InterPro" id="IPR000477">
    <property type="entry name" value="RT_dom"/>
</dbReference>
<evidence type="ECO:0000256" key="2">
    <source>
        <dbReference type="ARBA" id="ARBA00022695"/>
    </source>
</evidence>
<dbReference type="RefSeq" id="XP_035551075.1">
    <property type="nucleotide sequence ID" value="XM_035695182.1"/>
</dbReference>
<dbReference type="InterPro" id="IPR005162">
    <property type="entry name" value="Retrotrans_gag_dom"/>
</dbReference>
<dbReference type="InterPro" id="IPR012337">
    <property type="entry name" value="RNaseH-like_sf"/>
</dbReference>
<dbReference type="PROSITE" id="PS50158">
    <property type="entry name" value="ZF_CCHC"/>
    <property type="match status" value="1"/>
</dbReference>
<dbReference type="InterPro" id="IPR021109">
    <property type="entry name" value="Peptidase_aspartic_dom_sf"/>
</dbReference>
<dbReference type="PANTHER" id="PTHR37984:SF5">
    <property type="entry name" value="PROTEIN NYNRIN-LIKE"/>
    <property type="match status" value="1"/>
</dbReference>
<evidence type="ECO:0000256" key="6">
    <source>
        <dbReference type="SAM" id="MobiDB-lite"/>
    </source>
</evidence>
<dbReference type="PROSITE" id="PS50878">
    <property type="entry name" value="RT_POL"/>
    <property type="match status" value="1"/>
</dbReference>
<name>A0A6P9EQM9_JUGRE</name>
<dbReference type="Proteomes" id="UP000235220">
    <property type="component" value="Chromosome 10"/>
</dbReference>
<dbReference type="SMART" id="SM00343">
    <property type="entry name" value="ZnF_C2HC"/>
    <property type="match status" value="1"/>
</dbReference>
<evidence type="ECO:0000256" key="3">
    <source>
        <dbReference type="ARBA" id="ARBA00022722"/>
    </source>
</evidence>
<dbReference type="InterPro" id="IPR036875">
    <property type="entry name" value="Znf_CCHC_sf"/>
</dbReference>
<feature type="non-terminal residue" evidence="10">
    <location>
        <position position="884"/>
    </location>
</feature>
<accession>A0A6P9EQM9</accession>
<dbReference type="GO" id="GO:0003676">
    <property type="term" value="F:nucleic acid binding"/>
    <property type="evidence" value="ECO:0007669"/>
    <property type="project" value="InterPro"/>
</dbReference>
<evidence type="ECO:0000313" key="9">
    <source>
        <dbReference type="Proteomes" id="UP000235220"/>
    </source>
</evidence>
<keyword evidence="4" id="KW-0255">Endonuclease</keyword>
<dbReference type="Gene3D" id="3.30.420.10">
    <property type="entry name" value="Ribonuclease H-like superfamily/Ribonuclease H"/>
    <property type="match status" value="1"/>
</dbReference>
<dbReference type="GO" id="GO:0008270">
    <property type="term" value="F:zinc ion binding"/>
    <property type="evidence" value="ECO:0007669"/>
    <property type="project" value="UniProtKB-KW"/>
</dbReference>
<dbReference type="AlphaFoldDB" id="A0A6P9EQM9"/>
<sequence length="884" mass="99835">MVRPRRQANVPEDELSRCERDDAIARALNRMSDLYEQNFRPPQGDLNRAVQVGCTYERFLAHRTPAFTGEEDPMRARRWILDLERTFEVCGCTEVQMVLYASYMLQVRRQKAREFNNLVQGGMTVEQYATKFMELGRFAPHLIATEELQVERFMEGLRPEVRRQVACLGIVEFQKLVDLASIAERESSFVVGSPPGQKRRSYLGEGSSSGSPQKFVQRTGTRPQTTSGVRAGGRTPVCPRCSRAHEGDCGQRGIQCFRCGQPGHFARECPSLVQGGQGGRGGHRGGRGNQRQLVQARVYAMTPGDVDYEAPETHDAGVITGRVRLYDFYACTLFDSGASQSFVSATFARMCNLVTEPLPQSLVVALPNGEIVCSSKVALGCPLDLGGRILDADLIVFKLLGFDIILGMDWLYRYSANIDCRRRVIGFQLSDEDYLEFVGSKLKARPSVISAVQAKKDIACGADAFLVQVVSTPSEKKSLADIPVVEEFPDVFVDELPGLPPVRDMEFVIDLEPGAAPPSTSPWGAPVLFVKKKDGTLRMCIDYRELNKVTIKNKYPLPRIDDLFDQLQEAAVFSKIDLRSGYYQLRIRDKDVPKTAFRTRYGHYEFKVMSFGLANAPAAFMDLMNRVFRPFLDSFVVVFLDDILIYSRDLEEHACHLRLALGKLREHQLYAKLSKCEFWLEEVKFLGHVISQEGVAVDPSKVEAVLSWPRPSTVREIRSFLGLASYYRRFVEGFSRLSGPLTALTRKNTEFVWSDKCERSFQELKRRLTMAPVLALPEPYKPFYHPGKANLVADALSRKSQQRTIQTLEDMLRSCVIGFQGSWENHLPLIEFSYNNSFHSSIQMAPYEALYGRKCRSPLCWDEVGESKVIGPEIIQEMKDQVQF</sequence>
<evidence type="ECO:0000256" key="1">
    <source>
        <dbReference type="ARBA" id="ARBA00022679"/>
    </source>
</evidence>
<keyword evidence="3" id="KW-0540">Nuclease</keyword>
<keyword evidence="4" id="KW-0378">Hydrolase</keyword>
<dbReference type="GO" id="GO:0016779">
    <property type="term" value="F:nucleotidyltransferase activity"/>
    <property type="evidence" value="ECO:0007669"/>
    <property type="project" value="UniProtKB-KW"/>
</dbReference>
<dbReference type="Gene3D" id="2.40.70.10">
    <property type="entry name" value="Acid Proteases"/>
    <property type="match status" value="1"/>
</dbReference>
<dbReference type="Pfam" id="PF00078">
    <property type="entry name" value="RVT_1"/>
    <property type="match status" value="1"/>
</dbReference>
<dbReference type="Pfam" id="PF08284">
    <property type="entry name" value="RVP_2"/>
    <property type="match status" value="1"/>
</dbReference>
<dbReference type="CDD" id="cd01647">
    <property type="entry name" value="RT_LTR"/>
    <property type="match status" value="1"/>
</dbReference>
<keyword evidence="9" id="KW-1185">Reference proteome</keyword>
<dbReference type="KEGG" id="jre:118349666"/>
<dbReference type="Pfam" id="PF03732">
    <property type="entry name" value="Retrotrans_gag"/>
    <property type="match status" value="1"/>
</dbReference>
<keyword evidence="5" id="KW-0479">Metal-binding</keyword>
<dbReference type="SUPFAM" id="SSF57756">
    <property type="entry name" value="Retrovirus zinc finger-like domains"/>
    <property type="match status" value="1"/>
</dbReference>
<dbReference type="GeneID" id="118349666"/>
<dbReference type="OrthoDB" id="415724at2759"/>
<dbReference type="Pfam" id="PF00098">
    <property type="entry name" value="zf-CCHC"/>
    <property type="match status" value="1"/>
</dbReference>
<dbReference type="Gene3D" id="3.30.70.270">
    <property type="match status" value="2"/>
</dbReference>
<organism evidence="9 10">
    <name type="scientific">Juglans regia</name>
    <name type="common">English walnut</name>
    <dbReference type="NCBI Taxonomy" id="51240"/>
    <lineage>
        <taxon>Eukaryota</taxon>
        <taxon>Viridiplantae</taxon>
        <taxon>Streptophyta</taxon>
        <taxon>Embryophyta</taxon>
        <taxon>Tracheophyta</taxon>
        <taxon>Spermatophyta</taxon>
        <taxon>Magnoliopsida</taxon>
        <taxon>eudicotyledons</taxon>
        <taxon>Gunneridae</taxon>
        <taxon>Pentapetalae</taxon>
        <taxon>rosids</taxon>
        <taxon>fabids</taxon>
        <taxon>Fagales</taxon>
        <taxon>Juglandaceae</taxon>
        <taxon>Juglans</taxon>
    </lineage>
</organism>
<keyword evidence="1" id="KW-0808">Transferase</keyword>
<dbReference type="SUPFAM" id="SSF50630">
    <property type="entry name" value="Acid proteases"/>
    <property type="match status" value="1"/>
</dbReference>
<dbReference type="InterPro" id="IPR043502">
    <property type="entry name" value="DNA/RNA_pol_sf"/>
</dbReference>
<dbReference type="FunFam" id="3.30.70.270:FF:000020">
    <property type="entry name" value="Transposon Tf2-6 polyprotein-like Protein"/>
    <property type="match status" value="1"/>
</dbReference>
<evidence type="ECO:0000256" key="4">
    <source>
        <dbReference type="ARBA" id="ARBA00022759"/>
    </source>
</evidence>
<keyword evidence="2" id="KW-0548">Nucleotidyltransferase</keyword>
<dbReference type="InterPro" id="IPR043128">
    <property type="entry name" value="Rev_trsase/Diguanyl_cyclase"/>
</dbReference>
<feature type="domain" description="Reverse transcriptase" evidence="8">
    <location>
        <begin position="511"/>
        <end position="690"/>
    </location>
</feature>
<dbReference type="SUPFAM" id="SSF56672">
    <property type="entry name" value="DNA/RNA polymerases"/>
    <property type="match status" value="1"/>
</dbReference>
<dbReference type="InterPro" id="IPR001878">
    <property type="entry name" value="Znf_CCHC"/>
</dbReference>
<dbReference type="InParanoid" id="A0A6P9EQM9"/>
<protein>
    <submittedName>
        <fullName evidence="10">Uncharacterized protein LOC118349666</fullName>
    </submittedName>
</protein>
<dbReference type="GO" id="GO:0004519">
    <property type="term" value="F:endonuclease activity"/>
    <property type="evidence" value="ECO:0007669"/>
    <property type="project" value="UniProtKB-KW"/>
</dbReference>
<dbReference type="InterPro" id="IPR036397">
    <property type="entry name" value="RNaseH_sf"/>
</dbReference>
<dbReference type="SUPFAM" id="SSF53098">
    <property type="entry name" value="Ribonuclease H-like"/>
    <property type="match status" value="1"/>
</dbReference>
<feature type="region of interest" description="Disordered" evidence="6">
    <location>
        <begin position="191"/>
        <end position="233"/>
    </location>
</feature>
<keyword evidence="5" id="KW-0862">Zinc</keyword>
<dbReference type="PANTHER" id="PTHR37984">
    <property type="entry name" value="PROTEIN CBG26694"/>
    <property type="match status" value="1"/>
</dbReference>
<feature type="domain" description="CCHC-type" evidence="7">
    <location>
        <begin position="256"/>
        <end position="271"/>
    </location>
</feature>
<keyword evidence="5" id="KW-0863">Zinc-finger</keyword>
<feature type="compositionally biased region" description="Polar residues" evidence="6">
    <location>
        <begin position="206"/>
        <end position="228"/>
    </location>
</feature>
<proteinExistence type="predicted"/>
<dbReference type="InterPro" id="IPR050951">
    <property type="entry name" value="Retrovirus_Pol_polyprotein"/>
</dbReference>
<dbReference type="Gene3D" id="4.10.60.10">
    <property type="entry name" value="Zinc finger, CCHC-type"/>
    <property type="match status" value="1"/>
</dbReference>
<gene>
    <name evidence="10" type="primary">LOC118349666</name>
</gene>